<dbReference type="CDD" id="cd17536">
    <property type="entry name" value="REC_YesN-like"/>
    <property type="match status" value="1"/>
</dbReference>
<feature type="modified residue" description="4-aspartylphosphate" evidence="8">
    <location>
        <position position="55"/>
    </location>
</feature>
<keyword evidence="4" id="KW-0902">Two-component regulatory system</keyword>
<evidence type="ECO:0000259" key="9">
    <source>
        <dbReference type="PROSITE" id="PS01124"/>
    </source>
</evidence>
<evidence type="ECO:0000256" key="7">
    <source>
        <dbReference type="ARBA" id="ARBA00023163"/>
    </source>
</evidence>
<dbReference type="PANTHER" id="PTHR42713:SF3">
    <property type="entry name" value="TRANSCRIPTIONAL REGULATORY PROTEIN HPTR"/>
    <property type="match status" value="1"/>
</dbReference>
<dbReference type="Gene3D" id="3.40.50.2300">
    <property type="match status" value="1"/>
</dbReference>
<keyword evidence="6" id="KW-0238">DNA-binding</keyword>
<dbReference type="GO" id="GO:0000160">
    <property type="term" value="P:phosphorelay signal transduction system"/>
    <property type="evidence" value="ECO:0007669"/>
    <property type="project" value="UniProtKB-KW"/>
</dbReference>
<dbReference type="InterPro" id="IPR009057">
    <property type="entry name" value="Homeodomain-like_sf"/>
</dbReference>
<dbReference type="PANTHER" id="PTHR42713">
    <property type="entry name" value="HISTIDINE KINASE-RELATED"/>
    <property type="match status" value="1"/>
</dbReference>
<keyword evidence="7" id="KW-0804">Transcription</keyword>
<dbReference type="AlphaFoldDB" id="A0A0C2RDR4"/>
<dbReference type="EMBL" id="JXRR01000013">
    <property type="protein sequence ID" value="KIL48405.1"/>
    <property type="molecule type" value="Genomic_DNA"/>
</dbReference>
<dbReference type="SUPFAM" id="SSF52172">
    <property type="entry name" value="CheY-like"/>
    <property type="match status" value="1"/>
</dbReference>
<evidence type="ECO:0000313" key="11">
    <source>
        <dbReference type="EMBL" id="KIL48405.1"/>
    </source>
</evidence>
<dbReference type="RefSeq" id="WP_041056567.1">
    <property type="nucleotide sequence ID" value="NZ_JXRR01000013.1"/>
</dbReference>
<sequence>MRDVLIVDDEPMIREGLKTLIDWEAYGYRVVGLARNGRDGYEKFQQLKPDLIIADIKMPEMDGITLLETLRDEARNTRFILLSGYADFNYARRAISCGAEAYLLKPIDEDELIEKLIAIQSSYNTSVHQPRRSSSWKELFQHILDENGTEAMSIFEQKGIWQGPSRLLVVKPGRHLQHWQQRIDELIHRTESVIFFPIKDLFIFILPVSSHAATFLKQLDESLPYHVAASAVLHKIQDSLLQWKDIQQVLSTSFYIPEKTVLQQPFDREDVLIKEWHPDVYRDRLFFALEASSSEAAYAILDEVIKEWTARKWPEQEVKKEAASLCNQVMNKLAAVHPKKQSLLLKTGLKTTELYEASSMEAMGESCNSFLTAVLDIMDDGTPDSVMNKMVDLIRTRYNENLRLETLAGIFNYNSAYLGKLFKSHTGEYFNTYVDKVRTEKAKEMLNKGFKVYEVAEKVGYANVDYFHRKFKKHAGVSPTTFKNKLNQ</sequence>
<evidence type="ECO:0000256" key="3">
    <source>
        <dbReference type="ARBA" id="ARBA00022553"/>
    </source>
</evidence>
<dbReference type="InterPro" id="IPR020449">
    <property type="entry name" value="Tscrpt_reg_AraC-type_HTH"/>
</dbReference>
<dbReference type="InterPro" id="IPR011006">
    <property type="entry name" value="CheY-like_superfamily"/>
</dbReference>
<evidence type="ECO:0000313" key="12">
    <source>
        <dbReference type="Proteomes" id="UP000031972"/>
    </source>
</evidence>
<dbReference type="SMART" id="SM00448">
    <property type="entry name" value="REC"/>
    <property type="match status" value="1"/>
</dbReference>
<dbReference type="GO" id="GO:0005737">
    <property type="term" value="C:cytoplasm"/>
    <property type="evidence" value="ECO:0007669"/>
    <property type="project" value="UniProtKB-SubCell"/>
</dbReference>
<dbReference type="GO" id="GO:0003700">
    <property type="term" value="F:DNA-binding transcription factor activity"/>
    <property type="evidence" value="ECO:0007669"/>
    <property type="project" value="InterPro"/>
</dbReference>
<dbReference type="Gene3D" id="1.10.10.60">
    <property type="entry name" value="Homeodomain-like"/>
    <property type="match status" value="2"/>
</dbReference>
<keyword evidence="2" id="KW-0963">Cytoplasm</keyword>
<protein>
    <submittedName>
        <fullName evidence="11">Uncharacterized protein</fullName>
    </submittedName>
</protein>
<dbReference type="GO" id="GO:0043565">
    <property type="term" value="F:sequence-specific DNA binding"/>
    <property type="evidence" value="ECO:0007669"/>
    <property type="project" value="InterPro"/>
</dbReference>
<accession>A0A0C2RDR4</accession>
<evidence type="ECO:0000259" key="10">
    <source>
        <dbReference type="PROSITE" id="PS50110"/>
    </source>
</evidence>
<proteinExistence type="predicted"/>
<organism evidence="11 12">
    <name type="scientific">Jeotgalibacillus campisalis</name>
    <dbReference type="NCBI Taxonomy" id="220754"/>
    <lineage>
        <taxon>Bacteria</taxon>
        <taxon>Bacillati</taxon>
        <taxon>Bacillota</taxon>
        <taxon>Bacilli</taxon>
        <taxon>Bacillales</taxon>
        <taxon>Caryophanaceae</taxon>
        <taxon>Jeotgalibacillus</taxon>
    </lineage>
</organism>
<dbReference type="PRINTS" id="PR00032">
    <property type="entry name" value="HTHARAC"/>
</dbReference>
<dbReference type="SMART" id="SM00342">
    <property type="entry name" value="HTH_ARAC"/>
    <property type="match status" value="1"/>
</dbReference>
<keyword evidence="5" id="KW-0805">Transcription regulation</keyword>
<comment type="caution">
    <text evidence="11">The sequence shown here is derived from an EMBL/GenBank/DDBJ whole genome shotgun (WGS) entry which is preliminary data.</text>
</comment>
<dbReference type="InterPro" id="IPR051552">
    <property type="entry name" value="HptR"/>
</dbReference>
<keyword evidence="3 8" id="KW-0597">Phosphoprotein</keyword>
<dbReference type="Pfam" id="PF00072">
    <property type="entry name" value="Response_reg"/>
    <property type="match status" value="1"/>
</dbReference>
<evidence type="ECO:0000256" key="5">
    <source>
        <dbReference type="ARBA" id="ARBA00023015"/>
    </source>
</evidence>
<evidence type="ECO:0000256" key="4">
    <source>
        <dbReference type="ARBA" id="ARBA00023012"/>
    </source>
</evidence>
<name>A0A0C2RDR4_9BACL</name>
<evidence type="ECO:0000256" key="1">
    <source>
        <dbReference type="ARBA" id="ARBA00004496"/>
    </source>
</evidence>
<evidence type="ECO:0000256" key="6">
    <source>
        <dbReference type="ARBA" id="ARBA00023125"/>
    </source>
</evidence>
<gene>
    <name evidence="11" type="ORF">KR50_14410</name>
</gene>
<reference evidence="11 12" key="1">
    <citation type="submission" date="2015-01" db="EMBL/GenBank/DDBJ databases">
        <title>Jeotgalibacillus campisalis genome sequencing.</title>
        <authorList>
            <person name="Goh K.M."/>
            <person name="Chan K.-G."/>
            <person name="Yaakop A.S."/>
            <person name="Ee R."/>
            <person name="Gan H.M."/>
            <person name="Chan C.S."/>
        </authorList>
    </citation>
    <scope>NUCLEOTIDE SEQUENCE [LARGE SCALE GENOMIC DNA]</scope>
    <source>
        <strain evidence="11 12">SF-57</strain>
    </source>
</reference>
<dbReference type="Pfam" id="PF12833">
    <property type="entry name" value="HTH_18"/>
    <property type="match status" value="1"/>
</dbReference>
<dbReference type="OrthoDB" id="342399at2"/>
<dbReference type="SUPFAM" id="SSF46689">
    <property type="entry name" value="Homeodomain-like"/>
    <property type="match status" value="2"/>
</dbReference>
<feature type="domain" description="Response regulatory" evidence="10">
    <location>
        <begin position="3"/>
        <end position="120"/>
    </location>
</feature>
<keyword evidence="12" id="KW-1185">Reference proteome</keyword>
<dbReference type="PROSITE" id="PS50110">
    <property type="entry name" value="RESPONSE_REGULATORY"/>
    <property type="match status" value="1"/>
</dbReference>
<dbReference type="PROSITE" id="PS01124">
    <property type="entry name" value="HTH_ARAC_FAMILY_2"/>
    <property type="match status" value="1"/>
</dbReference>
<feature type="domain" description="HTH araC/xylS-type" evidence="9">
    <location>
        <begin position="388"/>
        <end position="485"/>
    </location>
</feature>
<dbReference type="InterPro" id="IPR018060">
    <property type="entry name" value="HTH_AraC"/>
</dbReference>
<evidence type="ECO:0000256" key="8">
    <source>
        <dbReference type="PROSITE-ProRule" id="PRU00169"/>
    </source>
</evidence>
<comment type="subcellular location">
    <subcellularLocation>
        <location evidence="1">Cytoplasm</location>
    </subcellularLocation>
</comment>
<dbReference type="PATRIC" id="fig|220754.4.peg.1465"/>
<dbReference type="InterPro" id="IPR001789">
    <property type="entry name" value="Sig_transdc_resp-reg_receiver"/>
</dbReference>
<evidence type="ECO:0000256" key="2">
    <source>
        <dbReference type="ARBA" id="ARBA00022490"/>
    </source>
</evidence>
<dbReference type="Proteomes" id="UP000031972">
    <property type="component" value="Unassembled WGS sequence"/>
</dbReference>